<comment type="similarity">
    <text evidence="1">Belongs to the 'GDSL' lipolytic enzyme family.</text>
</comment>
<dbReference type="InParanoid" id="A0A068TKR1"/>
<dbReference type="AlphaFoldDB" id="A0A068TKR1"/>
<protein>
    <recommendedName>
        <fullName evidence="8">Acetylajmalan esterase-like</fullName>
    </recommendedName>
</protein>
<dbReference type="Pfam" id="PF00657">
    <property type="entry name" value="Lipase_GDSL"/>
    <property type="match status" value="1"/>
</dbReference>
<organism evidence="6 7">
    <name type="scientific">Coffea canephora</name>
    <name type="common">Robusta coffee</name>
    <dbReference type="NCBI Taxonomy" id="49390"/>
    <lineage>
        <taxon>Eukaryota</taxon>
        <taxon>Viridiplantae</taxon>
        <taxon>Streptophyta</taxon>
        <taxon>Embryophyta</taxon>
        <taxon>Tracheophyta</taxon>
        <taxon>Spermatophyta</taxon>
        <taxon>Magnoliopsida</taxon>
        <taxon>eudicotyledons</taxon>
        <taxon>Gunneridae</taxon>
        <taxon>Pentapetalae</taxon>
        <taxon>asterids</taxon>
        <taxon>lamiids</taxon>
        <taxon>Gentianales</taxon>
        <taxon>Rubiaceae</taxon>
        <taxon>Ixoroideae</taxon>
        <taxon>Gardenieae complex</taxon>
        <taxon>Bertiereae - Coffeeae clade</taxon>
        <taxon>Coffeeae</taxon>
        <taxon>Coffea</taxon>
    </lineage>
</organism>
<dbReference type="SUPFAM" id="SSF52266">
    <property type="entry name" value="SGNH hydrolase"/>
    <property type="match status" value="1"/>
</dbReference>
<dbReference type="PhylomeDB" id="A0A068TKR1"/>
<dbReference type="Gene3D" id="3.40.50.1110">
    <property type="entry name" value="SGNH hydrolase"/>
    <property type="match status" value="1"/>
</dbReference>
<gene>
    <name evidence="6" type="ORF">GSCOC_T00013889001</name>
</gene>
<dbReference type="STRING" id="49390.A0A068TKR1"/>
<feature type="chain" id="PRO_5001654042" description="Acetylajmalan esterase-like" evidence="5">
    <location>
        <begin position="31"/>
        <end position="383"/>
    </location>
</feature>
<dbReference type="Proteomes" id="UP000295252">
    <property type="component" value="Chromosome IV"/>
</dbReference>
<evidence type="ECO:0000256" key="2">
    <source>
        <dbReference type="ARBA" id="ARBA00022729"/>
    </source>
</evidence>
<dbReference type="InterPro" id="IPR036514">
    <property type="entry name" value="SGNH_hydro_sf"/>
</dbReference>
<dbReference type="CDD" id="cd01837">
    <property type="entry name" value="SGNH_plant_lipase_like"/>
    <property type="match status" value="1"/>
</dbReference>
<evidence type="ECO:0000256" key="1">
    <source>
        <dbReference type="ARBA" id="ARBA00008668"/>
    </source>
</evidence>
<evidence type="ECO:0000256" key="4">
    <source>
        <dbReference type="ARBA" id="ARBA00023180"/>
    </source>
</evidence>
<proteinExistence type="inferred from homology"/>
<evidence type="ECO:0000256" key="3">
    <source>
        <dbReference type="ARBA" id="ARBA00022801"/>
    </source>
</evidence>
<evidence type="ECO:0008006" key="8">
    <source>
        <dbReference type="Google" id="ProtNLM"/>
    </source>
</evidence>
<sequence length="383" mass="42704">MGVKGTSIGAVFFVIASALLLLSPSPSADASPLLSACRFDQVYQLGDSISDTGNLIRESPLGAALPFARNPYGQTFSHHKATGRCSDGLLMIDYFAQALGLPLLNPIKDTKANFEHGANFAVAGATALSSAVLAHHHVTNPVTNSSLDIQLQWMKDHFHKFCHNDCERKLQNALFMVGEIGGNDYNYAFLQYLDEARDTLKILELVPLVVAKIKHAVEKVISFGARTIVVPGNFPMGCLPIYLTKFGLESEVDEFDENHCIWLLNSFATFHNDHLKKAIAELQEKYPYVTIVYGDYYAAYEQLFNLGETEGMLVSFELQKACCGVGGLYNFNETRMCGFPGVKACRDPERYVSWDGIHLTQEAYRMIVDWLQADLFWKLRCHH</sequence>
<dbReference type="InterPro" id="IPR035669">
    <property type="entry name" value="SGNH_plant_lipase-like"/>
</dbReference>
<evidence type="ECO:0000313" key="7">
    <source>
        <dbReference type="Proteomes" id="UP000295252"/>
    </source>
</evidence>
<dbReference type="OMA" id="MASTHHI"/>
<keyword evidence="3" id="KW-0378">Hydrolase</keyword>
<reference evidence="7" key="1">
    <citation type="journal article" date="2014" name="Science">
        <title>The coffee genome provides insight into the convergent evolution of caffeine biosynthesis.</title>
        <authorList>
            <person name="Denoeud F."/>
            <person name="Carretero-Paulet L."/>
            <person name="Dereeper A."/>
            <person name="Droc G."/>
            <person name="Guyot R."/>
            <person name="Pietrella M."/>
            <person name="Zheng C."/>
            <person name="Alberti A."/>
            <person name="Anthony F."/>
            <person name="Aprea G."/>
            <person name="Aury J.M."/>
            <person name="Bento P."/>
            <person name="Bernard M."/>
            <person name="Bocs S."/>
            <person name="Campa C."/>
            <person name="Cenci A."/>
            <person name="Combes M.C."/>
            <person name="Crouzillat D."/>
            <person name="Da Silva C."/>
            <person name="Daddiego L."/>
            <person name="De Bellis F."/>
            <person name="Dussert S."/>
            <person name="Garsmeur O."/>
            <person name="Gayraud T."/>
            <person name="Guignon V."/>
            <person name="Jahn K."/>
            <person name="Jamilloux V."/>
            <person name="Joet T."/>
            <person name="Labadie K."/>
            <person name="Lan T."/>
            <person name="Leclercq J."/>
            <person name="Lepelley M."/>
            <person name="Leroy T."/>
            <person name="Li L.T."/>
            <person name="Librado P."/>
            <person name="Lopez L."/>
            <person name="Munoz A."/>
            <person name="Noel B."/>
            <person name="Pallavicini A."/>
            <person name="Perrotta G."/>
            <person name="Poncet V."/>
            <person name="Pot D."/>
            <person name="Priyono X."/>
            <person name="Rigoreau M."/>
            <person name="Rouard M."/>
            <person name="Rozas J."/>
            <person name="Tranchant-Dubreuil C."/>
            <person name="VanBuren R."/>
            <person name="Zhang Q."/>
            <person name="Andrade A.C."/>
            <person name="Argout X."/>
            <person name="Bertrand B."/>
            <person name="de Kochko A."/>
            <person name="Graziosi G."/>
            <person name="Henry R.J."/>
            <person name="Jayarama X."/>
            <person name="Ming R."/>
            <person name="Nagai C."/>
            <person name="Rounsley S."/>
            <person name="Sankoff D."/>
            <person name="Giuliano G."/>
            <person name="Albert V.A."/>
            <person name="Wincker P."/>
            <person name="Lashermes P."/>
        </authorList>
    </citation>
    <scope>NUCLEOTIDE SEQUENCE [LARGE SCALE GENOMIC DNA]</scope>
    <source>
        <strain evidence="7">cv. DH200-94</strain>
    </source>
</reference>
<evidence type="ECO:0000256" key="5">
    <source>
        <dbReference type="SAM" id="SignalP"/>
    </source>
</evidence>
<dbReference type="EMBL" id="HG739085">
    <property type="protein sequence ID" value="CDO96766.1"/>
    <property type="molecule type" value="Genomic_DNA"/>
</dbReference>
<dbReference type="PANTHER" id="PTHR22835">
    <property type="entry name" value="ZINC FINGER FYVE DOMAIN CONTAINING PROTEIN"/>
    <property type="match status" value="1"/>
</dbReference>
<dbReference type="Gramene" id="CDO96766">
    <property type="protein sequence ID" value="CDO96766"/>
    <property type="gene ID" value="GSCOC_T00013889001"/>
</dbReference>
<dbReference type="GO" id="GO:0016788">
    <property type="term" value="F:hydrolase activity, acting on ester bonds"/>
    <property type="evidence" value="ECO:0007669"/>
    <property type="project" value="InterPro"/>
</dbReference>
<accession>A0A068TKR1</accession>
<keyword evidence="7" id="KW-1185">Reference proteome</keyword>
<evidence type="ECO:0000313" key="6">
    <source>
        <dbReference type="EMBL" id="CDO96766.1"/>
    </source>
</evidence>
<name>A0A068TKR1_COFCA</name>
<keyword evidence="4" id="KW-0325">Glycoprotein</keyword>
<keyword evidence="2 5" id="KW-0732">Signal</keyword>
<dbReference type="InterPro" id="IPR001087">
    <property type="entry name" value="GDSL"/>
</dbReference>
<dbReference type="PANTHER" id="PTHR22835:SF517">
    <property type="entry name" value="GDSL-LIKE LIPASE_ACYLHYDROLASE FAMILY PROTEIN, EXPRESSED"/>
    <property type="match status" value="1"/>
</dbReference>
<feature type="signal peptide" evidence="5">
    <location>
        <begin position="1"/>
        <end position="30"/>
    </location>
</feature>